<proteinExistence type="predicted"/>
<dbReference type="FunFam" id="1.25.40.10:FF:000073">
    <property type="entry name" value="Pentatricopeptide repeat-containing protein chloroplastic"/>
    <property type="match status" value="1"/>
</dbReference>
<dbReference type="NCBIfam" id="TIGR00756">
    <property type="entry name" value="PPR"/>
    <property type="match status" value="5"/>
</dbReference>
<accession>A0AAP0NPQ6</accession>
<dbReference type="FunFam" id="1.25.40.10:FF:000031">
    <property type="entry name" value="Pentatricopeptide repeat-containing protein mitochondrial"/>
    <property type="match status" value="1"/>
</dbReference>
<keyword evidence="1" id="KW-0677">Repeat</keyword>
<feature type="repeat" description="PPR" evidence="2">
    <location>
        <begin position="120"/>
        <end position="150"/>
    </location>
</feature>
<feature type="repeat" description="PPR" evidence="2">
    <location>
        <begin position="454"/>
        <end position="488"/>
    </location>
</feature>
<dbReference type="EMBL" id="JBBNAF010000009">
    <property type="protein sequence ID" value="KAK9113350.1"/>
    <property type="molecule type" value="Genomic_DNA"/>
</dbReference>
<dbReference type="Pfam" id="PF14432">
    <property type="entry name" value="DYW_deaminase"/>
    <property type="match status" value="1"/>
</dbReference>
<feature type="repeat" description="PPR" evidence="2">
    <location>
        <begin position="151"/>
        <end position="185"/>
    </location>
</feature>
<dbReference type="GO" id="GO:0003723">
    <property type="term" value="F:RNA binding"/>
    <property type="evidence" value="ECO:0007669"/>
    <property type="project" value="InterPro"/>
</dbReference>
<dbReference type="InterPro" id="IPR002885">
    <property type="entry name" value="PPR_rpt"/>
</dbReference>
<dbReference type="InterPro" id="IPR046848">
    <property type="entry name" value="E_motif"/>
</dbReference>
<gene>
    <name evidence="4" type="ORF">Syun_020147</name>
</gene>
<dbReference type="Pfam" id="PF01535">
    <property type="entry name" value="PPR"/>
    <property type="match status" value="6"/>
</dbReference>
<dbReference type="PANTHER" id="PTHR47926:SF378">
    <property type="entry name" value="PENTATRICOPEPTIDE REPEAT (PPR) SUPERFAMILY PROTEIN"/>
    <property type="match status" value="1"/>
</dbReference>
<evidence type="ECO:0000256" key="1">
    <source>
        <dbReference type="ARBA" id="ARBA00022737"/>
    </source>
</evidence>
<reference evidence="4 5" key="1">
    <citation type="submission" date="2024-01" db="EMBL/GenBank/DDBJ databases">
        <title>Genome assemblies of Stephania.</title>
        <authorList>
            <person name="Yang L."/>
        </authorList>
    </citation>
    <scope>NUCLEOTIDE SEQUENCE [LARGE SCALE GENOMIC DNA]</scope>
    <source>
        <strain evidence="4">YNDBR</strain>
        <tissue evidence="4">Leaf</tissue>
    </source>
</reference>
<name>A0AAP0NPQ6_9MAGN</name>
<organism evidence="4 5">
    <name type="scientific">Stephania yunnanensis</name>
    <dbReference type="NCBI Taxonomy" id="152371"/>
    <lineage>
        <taxon>Eukaryota</taxon>
        <taxon>Viridiplantae</taxon>
        <taxon>Streptophyta</taxon>
        <taxon>Embryophyta</taxon>
        <taxon>Tracheophyta</taxon>
        <taxon>Spermatophyta</taxon>
        <taxon>Magnoliopsida</taxon>
        <taxon>Ranunculales</taxon>
        <taxon>Menispermaceae</taxon>
        <taxon>Menispermoideae</taxon>
        <taxon>Cissampelideae</taxon>
        <taxon>Stephania</taxon>
    </lineage>
</organism>
<dbReference type="Gene3D" id="1.25.40.10">
    <property type="entry name" value="Tetratricopeptide repeat domain"/>
    <property type="match status" value="5"/>
</dbReference>
<feature type="repeat" description="PPR" evidence="2">
    <location>
        <begin position="353"/>
        <end position="387"/>
    </location>
</feature>
<dbReference type="PANTHER" id="PTHR47926">
    <property type="entry name" value="PENTATRICOPEPTIDE REPEAT-CONTAINING PROTEIN"/>
    <property type="match status" value="1"/>
</dbReference>
<comment type="caution">
    <text evidence="4">The sequence shown here is derived from an EMBL/GenBank/DDBJ whole genome shotgun (WGS) entry which is preliminary data.</text>
</comment>
<dbReference type="SUPFAM" id="SSF48452">
    <property type="entry name" value="TPR-like"/>
    <property type="match status" value="2"/>
</dbReference>
<sequence>MASLPLQFPIPSEASLQSKIPTSSLTLSRIPSRVSLNSSSSPTKTSQNQRGLIENVHLVSLSKQGMLTEALEFLNEMDTAGVFVNTRSYECILDMCGKMKSVSNGRIIHERIKRTVENPSGFLWNSLFRMYCDCCCFDDAKKLFNKMLSRDPDSWRILLSAYTQNALFDEALRLFSEMHMLGSKYHSVVYSTLLRATSDPQYMELGKQIHSHLIRNLSNSDMFIDSTLFHMYLKCGCLYSSKLLFDRMTEKNVVNWTELMVAYTQENKQKEALALFGTMLEEGVQLDEFVFSIALKACSTRNDFDTGRQIHGHIIKCGLESNVSTGTPIVDLYVKCGCLEDALLAFQRIVDPNDVSWSAIMSGYSQYGKFEECLCTFKNLRSSGMDLNSFIYTSIFHVCSAIADPNLGTQVHADAIKSGLVSDLYGESALISMYSRSGKLDYAHRAFNSIHQPDTVAWTAIISSYAYHGRASEALELFKRMQKYGARPNAVTFIGVFTACSHSGLVREAQDYMNSMSSMYGVDPIIDHYNGMVDIYSRAGQLEEALKLIQSMPFEPDVMSWKSLLGGCWIHKNVELGKMSAENLLQLDPDDTAGYILLFNLYASSGKWEEAANIRKVMAERDLKKEVGCSWLVDRGKVHRFIVGDRHHPQTEEIYTKLEQLNLSTMGNEDKPSYDEHALYSLPAKREEQLLEHSERLAIAFGLISSHAKTPVLIFKNLRACVDCHEFAKCVSKITGREIVIRDSNRFHHFKSGMCSCNDYW</sequence>
<dbReference type="Pfam" id="PF20431">
    <property type="entry name" value="E_motif"/>
    <property type="match status" value="1"/>
</dbReference>
<dbReference type="AlphaFoldDB" id="A0AAP0NPQ6"/>
<evidence type="ECO:0000313" key="5">
    <source>
        <dbReference type="Proteomes" id="UP001420932"/>
    </source>
</evidence>
<evidence type="ECO:0000313" key="4">
    <source>
        <dbReference type="EMBL" id="KAK9113350.1"/>
    </source>
</evidence>
<dbReference type="Proteomes" id="UP001420932">
    <property type="component" value="Unassembled WGS sequence"/>
</dbReference>
<dbReference type="InterPro" id="IPR046960">
    <property type="entry name" value="PPR_At4g14850-like_plant"/>
</dbReference>
<keyword evidence="5" id="KW-1185">Reference proteome</keyword>
<feature type="domain" description="DYW" evidence="3">
    <location>
        <begin position="686"/>
        <end position="761"/>
    </location>
</feature>
<dbReference type="InterPro" id="IPR032867">
    <property type="entry name" value="DYW_dom"/>
</dbReference>
<dbReference type="PROSITE" id="PS51375">
    <property type="entry name" value="PPR"/>
    <property type="match status" value="5"/>
</dbReference>
<dbReference type="FunFam" id="1.25.40.10:FF:000366">
    <property type="entry name" value="Pentatricopeptide (PPR) repeat-containing protein"/>
    <property type="match status" value="1"/>
</dbReference>
<evidence type="ECO:0000256" key="2">
    <source>
        <dbReference type="PROSITE-ProRule" id="PRU00708"/>
    </source>
</evidence>
<feature type="repeat" description="PPR" evidence="2">
    <location>
        <begin position="252"/>
        <end position="286"/>
    </location>
</feature>
<dbReference type="GO" id="GO:0008270">
    <property type="term" value="F:zinc ion binding"/>
    <property type="evidence" value="ECO:0007669"/>
    <property type="project" value="InterPro"/>
</dbReference>
<dbReference type="InterPro" id="IPR011990">
    <property type="entry name" value="TPR-like_helical_dom_sf"/>
</dbReference>
<dbReference type="Pfam" id="PF13041">
    <property type="entry name" value="PPR_2"/>
    <property type="match status" value="2"/>
</dbReference>
<evidence type="ECO:0000259" key="3">
    <source>
        <dbReference type="Pfam" id="PF14432"/>
    </source>
</evidence>
<dbReference type="GO" id="GO:0009451">
    <property type="term" value="P:RNA modification"/>
    <property type="evidence" value="ECO:0007669"/>
    <property type="project" value="InterPro"/>
</dbReference>
<protein>
    <recommendedName>
        <fullName evidence="3">DYW domain-containing protein</fullName>
    </recommendedName>
</protein>